<gene>
    <name evidence="2" type="ORF">JN11_03173</name>
</gene>
<reference evidence="2 3" key="1">
    <citation type="submission" date="2019-07" db="EMBL/GenBank/DDBJ databases">
        <title>Genomic Encyclopedia of Archaeal and Bacterial Type Strains, Phase II (KMG-II): from individual species to whole genera.</title>
        <authorList>
            <person name="Goeker M."/>
        </authorList>
    </citation>
    <scope>NUCLEOTIDE SEQUENCE [LARGE SCALE GENOMIC DNA]</scope>
    <source>
        <strain evidence="2 3">ATCC BAA-1854</strain>
    </source>
</reference>
<keyword evidence="1" id="KW-0812">Transmembrane</keyword>
<keyword evidence="1" id="KW-1133">Transmembrane helix</keyword>
<keyword evidence="1" id="KW-0472">Membrane</keyword>
<evidence type="ECO:0000313" key="2">
    <source>
        <dbReference type="EMBL" id="TWI98094.1"/>
    </source>
</evidence>
<protein>
    <submittedName>
        <fullName evidence="2">Uncharacterized protein</fullName>
    </submittedName>
</protein>
<comment type="caution">
    <text evidence="2">The sequence shown here is derived from an EMBL/GenBank/DDBJ whole genome shotgun (WGS) entry which is preliminary data.</text>
</comment>
<feature type="transmembrane region" description="Helical" evidence="1">
    <location>
        <begin position="12"/>
        <end position="36"/>
    </location>
</feature>
<sequence length="62" mass="7344">MLVLYHDRDVSLIIKAPIFFNIFNYWHSLSVICIILKKMQIISINFVRLINFGPSKYEVVND</sequence>
<dbReference type="EMBL" id="VLLI01000009">
    <property type="protein sequence ID" value="TWI98094.1"/>
    <property type="molecule type" value="Genomic_DNA"/>
</dbReference>
<keyword evidence="3" id="KW-1185">Reference proteome</keyword>
<evidence type="ECO:0000313" key="3">
    <source>
        <dbReference type="Proteomes" id="UP000317010"/>
    </source>
</evidence>
<name>A0A562TYB8_9SPHI</name>
<proteinExistence type="predicted"/>
<dbReference type="Proteomes" id="UP000317010">
    <property type="component" value="Unassembled WGS sequence"/>
</dbReference>
<dbReference type="AlphaFoldDB" id="A0A562TYB8"/>
<evidence type="ECO:0000256" key="1">
    <source>
        <dbReference type="SAM" id="Phobius"/>
    </source>
</evidence>
<organism evidence="2 3">
    <name type="scientific">Mucilaginibacter frigoritolerans</name>
    <dbReference type="NCBI Taxonomy" id="652788"/>
    <lineage>
        <taxon>Bacteria</taxon>
        <taxon>Pseudomonadati</taxon>
        <taxon>Bacteroidota</taxon>
        <taxon>Sphingobacteriia</taxon>
        <taxon>Sphingobacteriales</taxon>
        <taxon>Sphingobacteriaceae</taxon>
        <taxon>Mucilaginibacter</taxon>
    </lineage>
</organism>
<accession>A0A562TYB8</accession>